<evidence type="ECO:0000259" key="4">
    <source>
        <dbReference type="SMART" id="SM00796"/>
    </source>
</evidence>
<dbReference type="Gene3D" id="2.40.100.10">
    <property type="entry name" value="Cyclophilin-like"/>
    <property type="match status" value="1"/>
</dbReference>
<proteinExistence type="predicted"/>
<name>A0A558A4K4_9PSEU</name>
<keyword evidence="5" id="KW-0808">Transferase</keyword>
<dbReference type="GO" id="GO:0005524">
    <property type="term" value="F:ATP binding"/>
    <property type="evidence" value="ECO:0007669"/>
    <property type="project" value="UniProtKB-KW"/>
</dbReference>
<dbReference type="PANTHER" id="PTHR34698">
    <property type="entry name" value="5-OXOPROLINASE SUBUNIT B"/>
    <property type="match status" value="1"/>
</dbReference>
<gene>
    <name evidence="5" type="ORF">FNH06_25065</name>
</gene>
<keyword evidence="3" id="KW-0067">ATP-binding</keyword>
<dbReference type="Pfam" id="PF02682">
    <property type="entry name" value="CT_C_D"/>
    <property type="match status" value="1"/>
</dbReference>
<dbReference type="SUPFAM" id="SSF160467">
    <property type="entry name" value="PH0987 N-terminal domain-like"/>
    <property type="match status" value="1"/>
</dbReference>
<dbReference type="OrthoDB" id="9760256at2"/>
<dbReference type="InterPro" id="IPR029000">
    <property type="entry name" value="Cyclophilin-like_dom_sf"/>
</dbReference>
<organism evidence="5 6">
    <name type="scientific">Amycolatopsis acidiphila</name>
    <dbReference type="NCBI Taxonomy" id="715473"/>
    <lineage>
        <taxon>Bacteria</taxon>
        <taxon>Bacillati</taxon>
        <taxon>Actinomycetota</taxon>
        <taxon>Actinomycetes</taxon>
        <taxon>Pseudonocardiales</taxon>
        <taxon>Pseudonocardiaceae</taxon>
        <taxon>Amycolatopsis</taxon>
    </lineage>
</organism>
<keyword evidence="1" id="KW-0547">Nucleotide-binding</keyword>
<dbReference type="InterPro" id="IPR010016">
    <property type="entry name" value="PxpB"/>
</dbReference>
<dbReference type="GO" id="GO:0016740">
    <property type="term" value="F:transferase activity"/>
    <property type="evidence" value="ECO:0007669"/>
    <property type="project" value="UniProtKB-KW"/>
</dbReference>
<dbReference type="Gene3D" id="3.30.1360.40">
    <property type="match status" value="1"/>
</dbReference>
<evidence type="ECO:0000256" key="2">
    <source>
        <dbReference type="ARBA" id="ARBA00022801"/>
    </source>
</evidence>
<dbReference type="AlphaFoldDB" id="A0A558A4K4"/>
<evidence type="ECO:0000256" key="1">
    <source>
        <dbReference type="ARBA" id="ARBA00022741"/>
    </source>
</evidence>
<evidence type="ECO:0000313" key="6">
    <source>
        <dbReference type="Proteomes" id="UP000318578"/>
    </source>
</evidence>
<evidence type="ECO:0000313" key="5">
    <source>
        <dbReference type="EMBL" id="TVT19182.1"/>
    </source>
</evidence>
<dbReference type="GO" id="GO:0016787">
    <property type="term" value="F:hydrolase activity"/>
    <property type="evidence" value="ECO:0007669"/>
    <property type="project" value="UniProtKB-KW"/>
</dbReference>
<accession>A0A558A4K4</accession>
<sequence>MAGPAAAGGRPVKVSYCPAGDRYVLVEYGDAELDLRLNFFVVRALAGLTADPPPGFVEAAPGFRSILVHFDPARTSRAALLDHLAAVHELQPDVSSLVLPSRRISLPIAFDDSATRRAVELYAATIRAALYTEGGSNIDYIVAQNGLPDREALYDKVLGSEWWTAFTGFSPGLPFTFSLRAPTELSVPKYNPTRAWTPEGAVGMGGPCLAVFPVESPGSYQLIGRTVPIFDALAHNDVFAASPFLVRAGDRLRFFRVEEDELTEIRRLVLENRYRYEIAEEPFSVAGHLGRQ</sequence>
<feature type="domain" description="Carboxyltransferase" evidence="4">
    <location>
        <begin position="14"/>
        <end position="246"/>
    </location>
</feature>
<comment type="caution">
    <text evidence="5">The sequence shown here is derived from an EMBL/GenBank/DDBJ whole genome shotgun (WGS) entry which is preliminary data.</text>
</comment>
<dbReference type="EMBL" id="VJZA01000050">
    <property type="protein sequence ID" value="TVT19182.1"/>
    <property type="molecule type" value="Genomic_DNA"/>
</dbReference>
<dbReference type="InterPro" id="IPR003833">
    <property type="entry name" value="CT_C_D"/>
</dbReference>
<keyword evidence="6" id="KW-1185">Reference proteome</keyword>
<reference evidence="5 6" key="1">
    <citation type="submission" date="2019-07" db="EMBL/GenBank/DDBJ databases">
        <title>New species of Amycolatopsis and Streptomyces.</title>
        <authorList>
            <person name="Duangmal K."/>
            <person name="Teo W.F.A."/>
            <person name="Lipun K."/>
        </authorList>
    </citation>
    <scope>NUCLEOTIDE SEQUENCE [LARGE SCALE GENOMIC DNA]</scope>
    <source>
        <strain evidence="5 6">JCM 30562</strain>
    </source>
</reference>
<dbReference type="Proteomes" id="UP000318578">
    <property type="component" value="Unassembled WGS sequence"/>
</dbReference>
<dbReference type="PANTHER" id="PTHR34698:SF2">
    <property type="entry name" value="5-OXOPROLINASE SUBUNIT B"/>
    <property type="match status" value="1"/>
</dbReference>
<protein>
    <submittedName>
        <fullName evidence="5">Carboxyltransferase domain-containing protein</fullName>
    </submittedName>
</protein>
<evidence type="ECO:0000256" key="3">
    <source>
        <dbReference type="ARBA" id="ARBA00022840"/>
    </source>
</evidence>
<dbReference type="SUPFAM" id="SSF50891">
    <property type="entry name" value="Cyclophilin-like"/>
    <property type="match status" value="1"/>
</dbReference>
<keyword evidence="2" id="KW-0378">Hydrolase</keyword>
<dbReference type="SMART" id="SM00796">
    <property type="entry name" value="AHS1"/>
    <property type="match status" value="1"/>
</dbReference>